<accession>A0A0E3P5M6</accession>
<dbReference type="Proteomes" id="UP000033111">
    <property type="component" value="Chromosome"/>
</dbReference>
<dbReference type="SUPFAM" id="SSF50494">
    <property type="entry name" value="Trypsin-like serine proteases"/>
    <property type="match status" value="1"/>
</dbReference>
<organism evidence="1 2">
    <name type="scientific">Methanosarcina siciliae T4/M</name>
    <dbReference type="NCBI Taxonomy" id="1434120"/>
    <lineage>
        <taxon>Archaea</taxon>
        <taxon>Methanobacteriati</taxon>
        <taxon>Methanobacteriota</taxon>
        <taxon>Stenosarchaea group</taxon>
        <taxon>Methanomicrobia</taxon>
        <taxon>Methanosarcinales</taxon>
        <taxon>Methanosarcinaceae</taxon>
        <taxon>Methanosarcina</taxon>
    </lineage>
</organism>
<keyword evidence="2" id="KW-1185">Reference proteome</keyword>
<dbReference type="InterPro" id="IPR009003">
    <property type="entry name" value="Peptidase_S1_PA"/>
</dbReference>
<evidence type="ECO:0000313" key="2">
    <source>
        <dbReference type="Proteomes" id="UP000033111"/>
    </source>
</evidence>
<sequence>MVTVSHVFRRGEGDHLTVDGRKLTATSILKAFDLALIELPPVCTFKITELGSAAELEQTVLVNDIHAIKCRVVNAGASLLFLGFQCYNMPEPGDSVPPILQAGKVIGIMYSVTLDTCMGIAISSSIIRSLEV</sequence>
<dbReference type="KEGG" id="msw:MSSIT_2273"/>
<proteinExistence type="predicted"/>
<dbReference type="AlphaFoldDB" id="A0A0E3P5M6"/>
<dbReference type="EMBL" id="CP009506">
    <property type="protein sequence ID" value="AKB28992.1"/>
    <property type="molecule type" value="Genomic_DNA"/>
</dbReference>
<protein>
    <submittedName>
        <fullName evidence="1">Uncharacterized protein</fullName>
    </submittedName>
</protein>
<dbReference type="HOGENOM" id="CLU_139552_0_0_2"/>
<evidence type="ECO:0000313" key="1">
    <source>
        <dbReference type="EMBL" id="AKB28992.1"/>
    </source>
</evidence>
<reference evidence="1 2" key="1">
    <citation type="submission" date="2014-07" db="EMBL/GenBank/DDBJ databases">
        <title>Methanogenic archaea and the global carbon cycle.</title>
        <authorList>
            <person name="Henriksen J.R."/>
            <person name="Luke J."/>
            <person name="Reinhart S."/>
            <person name="Benedict M.N."/>
            <person name="Youngblut N.D."/>
            <person name="Metcalf M.E."/>
            <person name="Whitaker R.J."/>
            <person name="Metcalf W.W."/>
        </authorList>
    </citation>
    <scope>NUCLEOTIDE SEQUENCE [LARGE SCALE GENOMIC DNA]</scope>
    <source>
        <strain evidence="1 2">T4/M</strain>
    </source>
</reference>
<dbReference type="PATRIC" id="fig|1434120.4.peg.2959"/>
<gene>
    <name evidence="1" type="ORF">MSSIT_2273</name>
</gene>
<name>A0A0E3P5M6_9EURY</name>